<dbReference type="VEuPathDB" id="CryptoDB:Cvel_6504"/>
<feature type="compositionally biased region" description="Polar residues" evidence="2">
    <location>
        <begin position="773"/>
        <end position="782"/>
    </location>
</feature>
<feature type="compositionally biased region" description="Low complexity" evidence="2">
    <location>
        <begin position="500"/>
        <end position="511"/>
    </location>
</feature>
<feature type="compositionally biased region" description="Basic and acidic residues" evidence="2">
    <location>
        <begin position="783"/>
        <end position="800"/>
    </location>
</feature>
<feature type="compositionally biased region" description="Basic and acidic residues" evidence="2">
    <location>
        <begin position="852"/>
        <end position="863"/>
    </location>
</feature>
<feature type="region of interest" description="Disordered" evidence="2">
    <location>
        <begin position="390"/>
        <end position="409"/>
    </location>
</feature>
<protein>
    <submittedName>
        <fullName evidence="3">Uncharacterized protein</fullName>
    </submittedName>
</protein>
<gene>
    <name evidence="3" type="ORF">Cvel_6504.t2.CR1</name>
</gene>
<feature type="compositionally biased region" description="Low complexity" evidence="2">
    <location>
        <begin position="526"/>
        <end position="536"/>
    </location>
</feature>
<proteinExistence type="predicted"/>
<feature type="coiled-coil region" evidence="1">
    <location>
        <begin position="224"/>
        <end position="347"/>
    </location>
</feature>
<accession>A0A0K6S8N8</accession>
<name>A0A0K6S8N8_9ALVE</name>
<evidence type="ECO:0000313" key="3">
    <source>
        <dbReference type="EMBL" id="CUC10036.1"/>
    </source>
</evidence>
<sequence>MSRVEEKLRGGAVLKKEGIEDKVLKSNVRKFRPGQLEGMHAGVFGHSAGLLPRERGGAWSGGMYSGERRVPLEINQANSGLGGAAGAAQLELLRQENAFLREHVLQMKSEIAAERDRKTSNALAGAPLEGLAAGPVGDAAGPSQQVLSLMRDVESLQEALERESREKELFMQRAEDEVRRCDEHYDALARKAAESETAAAERVSSLEADLMRARDELGASDASVKALRDAAKKQEALYQEWMQKVGPSQLQQESEATQRRLTDTTAELETVKAERDSLTDQVARLESGKMLLRRDADARDLEMKKLHDRIRSLEVSVVDLRAAEEQVRRLAVQREELQQRNKELSVDNTQKQNFIDRLVSRLYSVTIDSKLSVQTLPNSAFVLSELTPRQSSSVAADTSRERQPSMQAESLSAAMQKRDRGASLASAIAGARLAASTSYAQQPQRSSASLASAIADARAAMATDGGDSVQGGAGGAASVAAAAAAPPPAAVGEKDPPAGAPATPTGGEAPLPGSPGAPPPPGGDAGAADGVALGPGDADRRASLASNATNPIVYMLQERAAVTGADGFSQRPRGASVASVLSNPNAAMLKEMADMMEGKQTEKANKGSGSISVNPGSVDPLLQTSEFREAPGAAMAAVRLQVEKQYIKEAQKKTKDQLLDSIRESRLAAELAAADVRALKEEVQRLRKEVAQRDAWLQVGLSTCGFSERENFLLKELEALESSLFSARTELEPLRKMQAQLGRLKDQLPMLLDKQNQATNLLSFVSDVMDSTAMSMPSPQQVNERRLSLMKQQQKEREKTGPLAVGGVSPQGKGPAPPPPAFSPSPSWHGSGPLSGGGARKGGPGGATRVGEGSRESLSDRLRANASAGGGALGGDLMSQANPFRSAKNVGDQGGVESAVSPPSLPGWGGKGKAEGSEGDGGNPFLDL</sequence>
<feature type="compositionally biased region" description="Pro residues" evidence="2">
    <location>
        <begin position="512"/>
        <end position="522"/>
    </location>
</feature>
<feature type="region of interest" description="Disordered" evidence="2">
    <location>
        <begin position="773"/>
        <end position="928"/>
    </location>
</feature>
<feature type="compositionally biased region" description="Gly residues" evidence="2">
    <location>
        <begin position="833"/>
        <end position="848"/>
    </location>
</feature>
<feature type="coiled-coil region" evidence="1">
    <location>
        <begin position="146"/>
        <end position="191"/>
    </location>
</feature>
<feature type="region of interest" description="Disordered" evidence="2">
    <location>
        <begin position="486"/>
        <end position="542"/>
    </location>
</feature>
<organism evidence="3">
    <name type="scientific">Chromera velia CCMP2878</name>
    <dbReference type="NCBI Taxonomy" id="1169474"/>
    <lineage>
        <taxon>Eukaryota</taxon>
        <taxon>Sar</taxon>
        <taxon>Alveolata</taxon>
        <taxon>Colpodellida</taxon>
        <taxon>Chromeraceae</taxon>
        <taxon>Chromera</taxon>
    </lineage>
</organism>
<dbReference type="AlphaFoldDB" id="A0A0K6S8N8"/>
<dbReference type="EMBL" id="CDMZ01002418">
    <property type="protein sequence ID" value="CUC10036.1"/>
    <property type="molecule type" value="Genomic_DNA"/>
</dbReference>
<evidence type="ECO:0000256" key="2">
    <source>
        <dbReference type="SAM" id="MobiDB-lite"/>
    </source>
</evidence>
<evidence type="ECO:0000256" key="1">
    <source>
        <dbReference type="SAM" id="Coils"/>
    </source>
</evidence>
<reference evidence="3" key="1">
    <citation type="submission" date="2014-11" db="EMBL/GenBank/DDBJ databases">
        <title>Molecular phylogeny of cliff fern family Woodsiaceae with morphological implications.</title>
        <authorList>
            <person name="Shao Y.-Z."/>
            <person name="Wei R."/>
            <person name="Zhang X.-C."/>
        </authorList>
    </citation>
    <scope>NUCLEOTIDE SEQUENCE</scope>
</reference>
<keyword evidence="1" id="KW-0175">Coiled coil</keyword>